<dbReference type="EMBL" id="JBHSAY010000009">
    <property type="protein sequence ID" value="MFC4132524.1"/>
    <property type="molecule type" value="Genomic_DNA"/>
</dbReference>
<proteinExistence type="predicted"/>
<keyword evidence="3" id="KW-1185">Reference proteome</keyword>
<dbReference type="CDD" id="cd00408">
    <property type="entry name" value="DHDPS-like"/>
    <property type="match status" value="1"/>
</dbReference>
<name>A0ABV8LRV9_9ACTN</name>
<protein>
    <submittedName>
        <fullName evidence="2">Dihydrodipicolinate synthase family protein</fullName>
    </submittedName>
</protein>
<reference evidence="3" key="1">
    <citation type="journal article" date="2019" name="Int. J. Syst. Evol. Microbiol.">
        <title>The Global Catalogue of Microorganisms (GCM) 10K type strain sequencing project: providing services to taxonomists for standard genome sequencing and annotation.</title>
        <authorList>
            <consortium name="The Broad Institute Genomics Platform"/>
            <consortium name="The Broad Institute Genome Sequencing Center for Infectious Disease"/>
            <person name="Wu L."/>
            <person name="Ma J."/>
        </authorList>
    </citation>
    <scope>NUCLEOTIDE SEQUENCE [LARGE SCALE GENOMIC DNA]</scope>
    <source>
        <strain evidence="3">CGMCC 4.7289</strain>
    </source>
</reference>
<evidence type="ECO:0000256" key="1">
    <source>
        <dbReference type="ARBA" id="ARBA00023239"/>
    </source>
</evidence>
<evidence type="ECO:0000313" key="3">
    <source>
        <dbReference type="Proteomes" id="UP001595816"/>
    </source>
</evidence>
<dbReference type="Gene3D" id="3.20.20.70">
    <property type="entry name" value="Aldolase class I"/>
    <property type="match status" value="1"/>
</dbReference>
<dbReference type="RefSeq" id="WP_253753088.1">
    <property type="nucleotide sequence ID" value="NZ_JAMZDZ010000001.1"/>
</dbReference>
<dbReference type="Proteomes" id="UP001595816">
    <property type="component" value="Unassembled WGS sequence"/>
</dbReference>
<dbReference type="InterPro" id="IPR013785">
    <property type="entry name" value="Aldolase_TIM"/>
</dbReference>
<dbReference type="InterPro" id="IPR002220">
    <property type="entry name" value="DapA-like"/>
</dbReference>
<organism evidence="2 3">
    <name type="scientific">Hamadaea flava</name>
    <dbReference type="NCBI Taxonomy" id="1742688"/>
    <lineage>
        <taxon>Bacteria</taxon>
        <taxon>Bacillati</taxon>
        <taxon>Actinomycetota</taxon>
        <taxon>Actinomycetes</taxon>
        <taxon>Micromonosporales</taxon>
        <taxon>Micromonosporaceae</taxon>
        <taxon>Hamadaea</taxon>
    </lineage>
</organism>
<comment type="caution">
    <text evidence="2">The sequence shown here is derived from an EMBL/GenBank/DDBJ whole genome shotgun (WGS) entry which is preliminary data.</text>
</comment>
<sequence length="285" mass="29538">MIDSRAAQLRDRLRGQLVAATATPIGPDGLDAGVLAGYLGGLVADGAGGLAVLAHTGRGPFQPDPVRDEVIRIALGTGVPVIVGVTDVLQAERAAELGADGLLVFPPAPDEAVAFHETLWQAAGVPLLAFDLYLRPYPLPVLRDLVRLPGVAGLKVALLRDDAACKDAIASTAAADRLAITGEDLMFVPSVTWGAQAALVGIAAAAVPATARALRAALAGEIGDTTAFDRYAETIFGDPVDGYVQRMLWVAAAEGRIPPEYAVDPHGPELPAGERERVLEVVRAL</sequence>
<dbReference type="SUPFAM" id="SSF51569">
    <property type="entry name" value="Aldolase"/>
    <property type="match status" value="1"/>
</dbReference>
<accession>A0ABV8LRV9</accession>
<dbReference type="SMART" id="SM01130">
    <property type="entry name" value="DHDPS"/>
    <property type="match status" value="1"/>
</dbReference>
<keyword evidence="1" id="KW-0456">Lyase</keyword>
<evidence type="ECO:0000313" key="2">
    <source>
        <dbReference type="EMBL" id="MFC4132524.1"/>
    </source>
</evidence>
<gene>
    <name evidence="2" type="ORF">ACFOZ4_18090</name>
</gene>